<keyword evidence="2" id="KW-0472">Membrane</keyword>
<name>A0A6D2ITH0_9BRAS</name>
<evidence type="ECO:0000256" key="1">
    <source>
        <dbReference type="SAM" id="MobiDB-lite"/>
    </source>
</evidence>
<dbReference type="NCBIfam" id="TIGR01640">
    <property type="entry name" value="F_box_assoc_1"/>
    <property type="match status" value="1"/>
</dbReference>
<sequence length="486" mass="57469">MTKIADLSEDMFGEILSRVPLTSLSAVRSTCKTWNDSSRKQVLGEKGAKKNQFMEFMIRDHNLCSLRFDLQKVCNDKDDEKDLMDPSMKQISIPNNQHKVHQVYHCDGLLLCVTGDKDYKGRFLVWNPYMGQTRWIRLRIEIRIHDAYALGYGYDDNNNRNHKILRLFYDYHNKKKCAEVYDFRSDSWRVIDDYPDWHELYVFEGKCIPFRDEKLAVFRFVYENDPQIDYEYEQSDIMEIWISTKIEPNAISWSIFLRLDMRYFDDLRLKSFFIDEEKKVAVFLSLNRFDETKTCGYRMVNIVGEDGYLKSFKMEEVSNYWGASHDIGLVCSSYVPSLVQLQINQPDKTEEINQPDKTEEKINQPDESKQQTNQPDETKEKINHSDKTKEQINQPDEGKQQTNQPDETKEKINHSDKTKEQIIQPESPDQTKEKINQRGKRKERDDNHSVPFSILFLFLALFISSFVFFYFIFGASLNSVWPLSKN</sequence>
<feature type="region of interest" description="Disordered" evidence="1">
    <location>
        <begin position="345"/>
        <end position="446"/>
    </location>
</feature>
<dbReference type="EMBL" id="CACVBM020001103">
    <property type="protein sequence ID" value="CAA7031126.1"/>
    <property type="molecule type" value="Genomic_DNA"/>
</dbReference>
<dbReference type="AlphaFoldDB" id="A0A6D2ITH0"/>
<keyword evidence="5" id="KW-1185">Reference proteome</keyword>
<dbReference type="InterPro" id="IPR017451">
    <property type="entry name" value="F-box-assoc_interact_dom"/>
</dbReference>
<feature type="compositionally biased region" description="Basic and acidic residues" evidence="1">
    <location>
        <begin position="347"/>
        <end position="369"/>
    </location>
</feature>
<dbReference type="SMART" id="SM00256">
    <property type="entry name" value="FBOX"/>
    <property type="match status" value="1"/>
</dbReference>
<evidence type="ECO:0000259" key="3">
    <source>
        <dbReference type="SMART" id="SM00256"/>
    </source>
</evidence>
<evidence type="ECO:0000256" key="2">
    <source>
        <dbReference type="SAM" id="Phobius"/>
    </source>
</evidence>
<feature type="compositionally biased region" description="Basic and acidic residues" evidence="1">
    <location>
        <begin position="406"/>
        <end position="420"/>
    </location>
</feature>
<dbReference type="Pfam" id="PF00646">
    <property type="entry name" value="F-box"/>
    <property type="match status" value="1"/>
</dbReference>
<reference evidence="4" key="1">
    <citation type="submission" date="2020-01" db="EMBL/GenBank/DDBJ databases">
        <authorList>
            <person name="Mishra B."/>
        </authorList>
    </citation>
    <scope>NUCLEOTIDE SEQUENCE [LARGE SCALE GENOMIC DNA]</scope>
</reference>
<dbReference type="PANTHER" id="PTHR31672">
    <property type="entry name" value="BNACNNG10540D PROTEIN"/>
    <property type="match status" value="1"/>
</dbReference>
<feature type="domain" description="F-box" evidence="3">
    <location>
        <begin position="7"/>
        <end position="47"/>
    </location>
</feature>
<dbReference type="InterPro" id="IPR006527">
    <property type="entry name" value="F-box-assoc_dom_typ1"/>
</dbReference>
<dbReference type="PANTHER" id="PTHR31672:SF13">
    <property type="entry name" value="F-BOX PROTEIN CPR30-LIKE"/>
    <property type="match status" value="1"/>
</dbReference>
<feature type="compositionally biased region" description="Basic and acidic residues" evidence="1">
    <location>
        <begin position="376"/>
        <end position="390"/>
    </location>
</feature>
<evidence type="ECO:0000313" key="4">
    <source>
        <dbReference type="EMBL" id="CAA7031126.1"/>
    </source>
</evidence>
<dbReference type="InterPro" id="IPR001810">
    <property type="entry name" value="F-box_dom"/>
</dbReference>
<keyword evidence="2" id="KW-0812">Transmembrane</keyword>
<accession>A0A6D2ITH0</accession>
<evidence type="ECO:0000313" key="5">
    <source>
        <dbReference type="Proteomes" id="UP000467841"/>
    </source>
</evidence>
<organism evidence="4 5">
    <name type="scientific">Microthlaspi erraticum</name>
    <dbReference type="NCBI Taxonomy" id="1685480"/>
    <lineage>
        <taxon>Eukaryota</taxon>
        <taxon>Viridiplantae</taxon>
        <taxon>Streptophyta</taxon>
        <taxon>Embryophyta</taxon>
        <taxon>Tracheophyta</taxon>
        <taxon>Spermatophyta</taxon>
        <taxon>Magnoliopsida</taxon>
        <taxon>eudicotyledons</taxon>
        <taxon>Gunneridae</taxon>
        <taxon>Pentapetalae</taxon>
        <taxon>rosids</taxon>
        <taxon>malvids</taxon>
        <taxon>Brassicales</taxon>
        <taxon>Brassicaceae</taxon>
        <taxon>Coluteocarpeae</taxon>
        <taxon>Microthlaspi</taxon>
    </lineage>
</organism>
<dbReference type="InterPro" id="IPR050796">
    <property type="entry name" value="SCF_F-box_component"/>
</dbReference>
<feature type="compositionally biased region" description="Basic and acidic residues" evidence="1">
    <location>
        <begin position="429"/>
        <end position="446"/>
    </location>
</feature>
<keyword evidence="2" id="KW-1133">Transmembrane helix</keyword>
<feature type="transmembrane region" description="Helical" evidence="2">
    <location>
        <begin position="450"/>
        <end position="473"/>
    </location>
</feature>
<dbReference type="Proteomes" id="UP000467841">
    <property type="component" value="Unassembled WGS sequence"/>
</dbReference>
<proteinExistence type="predicted"/>
<protein>
    <recommendedName>
        <fullName evidence="3">F-box domain-containing protein</fullName>
    </recommendedName>
</protein>
<gene>
    <name evidence="4" type="ORF">MERR_LOCUS18361</name>
</gene>
<dbReference type="InterPro" id="IPR036047">
    <property type="entry name" value="F-box-like_dom_sf"/>
</dbReference>
<dbReference type="Pfam" id="PF07734">
    <property type="entry name" value="FBA_1"/>
    <property type="match status" value="2"/>
</dbReference>
<dbReference type="SUPFAM" id="SSF81383">
    <property type="entry name" value="F-box domain"/>
    <property type="match status" value="1"/>
</dbReference>
<comment type="caution">
    <text evidence="4">The sequence shown here is derived from an EMBL/GenBank/DDBJ whole genome shotgun (WGS) entry which is preliminary data.</text>
</comment>